<name>A0A0F9GPV8_9ZZZZ</name>
<dbReference type="EMBL" id="LAZR01025577">
    <property type="protein sequence ID" value="KKL71490.1"/>
    <property type="molecule type" value="Genomic_DNA"/>
</dbReference>
<comment type="caution">
    <text evidence="1">The sequence shown here is derived from an EMBL/GenBank/DDBJ whole genome shotgun (WGS) entry which is preliminary data.</text>
</comment>
<proteinExistence type="predicted"/>
<evidence type="ECO:0008006" key="2">
    <source>
        <dbReference type="Google" id="ProtNLM"/>
    </source>
</evidence>
<accession>A0A0F9GPV8</accession>
<reference evidence="1" key="1">
    <citation type="journal article" date="2015" name="Nature">
        <title>Complex archaea that bridge the gap between prokaryotes and eukaryotes.</title>
        <authorList>
            <person name="Spang A."/>
            <person name="Saw J.H."/>
            <person name="Jorgensen S.L."/>
            <person name="Zaremba-Niedzwiedzka K."/>
            <person name="Martijn J."/>
            <person name="Lind A.E."/>
            <person name="van Eijk R."/>
            <person name="Schleper C."/>
            <person name="Guy L."/>
            <person name="Ettema T.J."/>
        </authorList>
    </citation>
    <scope>NUCLEOTIDE SEQUENCE</scope>
</reference>
<dbReference type="AlphaFoldDB" id="A0A0F9GPV8"/>
<protein>
    <recommendedName>
        <fullName evidence="2">DUF3987 domain-containing protein</fullName>
    </recommendedName>
</protein>
<feature type="non-terminal residue" evidence="1">
    <location>
        <position position="1"/>
    </location>
</feature>
<gene>
    <name evidence="1" type="ORF">LCGC14_2094370</name>
</gene>
<organism evidence="1">
    <name type="scientific">marine sediment metagenome</name>
    <dbReference type="NCBI Taxonomy" id="412755"/>
    <lineage>
        <taxon>unclassified sequences</taxon>
        <taxon>metagenomes</taxon>
        <taxon>ecological metagenomes</taxon>
    </lineage>
</organism>
<evidence type="ECO:0000313" key="1">
    <source>
        <dbReference type="EMBL" id="KKL71490.1"/>
    </source>
</evidence>
<sequence>HPRGWLLASSAEDDHEEASPRLKASIKSLLATVQVKESSKEKKSVRNVTSPAVVKGIKYAVSKPTKKEFEFITNPFGYLGKFCSWVNENSMRSQPILTLGGTLAFFGALFGRKVKDELDTRTNIYCMGVGRSSAGKQHVQSCIRKVVSKVGCKQLLGACDFASDIAIENTIYRKKSVVFLLDEIGHILMHLKSRPTSCTEKIISTLMRIWSSAKDSYIPKAYADDDNEVEVIQPCLSIYGTSTPSRFIEGMSTAELDDGWLSRCLVFHTSTFPFKSRVRKDRIPPGDICDFVSAWANRVIEPEDKYTVESWQKHTGNECVAADPLQIEIKTTHEAEEILRNFDLISRNIGEESPSLACLWSKAEENARKFALIKAASVDYDNPMIDAAIADYGCQLASYLLRDFGYNMAGQLSSNPYEEKKNRIWDSIRKRGAAGCSKKQLAISSGWSSKKERVDLLEDLRESGRIVTKLVDGEETHWVSEYRLE</sequence>